<keyword evidence="1" id="KW-1133">Transmembrane helix</keyword>
<reference evidence="2 3" key="1">
    <citation type="submission" date="2018-08" db="EMBL/GenBank/DDBJ databases">
        <title>Mucilaginibacter sp. MYSH2.</title>
        <authorList>
            <person name="Seo T."/>
        </authorList>
    </citation>
    <scope>NUCLEOTIDE SEQUENCE [LARGE SCALE GENOMIC DNA]</scope>
    <source>
        <strain evidence="2 3">MYSH2</strain>
    </source>
</reference>
<comment type="caution">
    <text evidence="2">The sequence shown here is derived from an EMBL/GenBank/DDBJ whole genome shotgun (WGS) entry which is preliminary data.</text>
</comment>
<name>A0A372NQY6_9SPHI</name>
<organism evidence="2 3">
    <name type="scientific">Mucilaginibacter conchicola</name>
    <dbReference type="NCBI Taxonomy" id="2303333"/>
    <lineage>
        <taxon>Bacteria</taxon>
        <taxon>Pseudomonadati</taxon>
        <taxon>Bacteroidota</taxon>
        <taxon>Sphingobacteriia</taxon>
        <taxon>Sphingobacteriales</taxon>
        <taxon>Sphingobacteriaceae</taxon>
        <taxon>Mucilaginibacter</taxon>
    </lineage>
</organism>
<dbReference type="AlphaFoldDB" id="A0A372NQY6"/>
<keyword evidence="1" id="KW-0472">Membrane</keyword>
<dbReference type="Proteomes" id="UP000264217">
    <property type="component" value="Unassembled WGS sequence"/>
</dbReference>
<accession>A0A372NQY6</accession>
<sequence length="79" mass="8091">MKNPLKKTNKGLLIGAIAAGAAVAGGLSWLLFTNGGKALISRTKQNMKEQAADLAASVLSEQTGVTKDVTKPAAQAIIE</sequence>
<feature type="transmembrane region" description="Helical" evidence="1">
    <location>
        <begin position="12"/>
        <end position="32"/>
    </location>
</feature>
<dbReference type="EMBL" id="QWDC01000003">
    <property type="protein sequence ID" value="RFZ91238.1"/>
    <property type="molecule type" value="Genomic_DNA"/>
</dbReference>
<keyword evidence="1" id="KW-0812">Transmembrane</keyword>
<evidence type="ECO:0000313" key="3">
    <source>
        <dbReference type="Proteomes" id="UP000264217"/>
    </source>
</evidence>
<keyword evidence="3" id="KW-1185">Reference proteome</keyword>
<gene>
    <name evidence="2" type="ORF">D0C36_20085</name>
</gene>
<evidence type="ECO:0000313" key="2">
    <source>
        <dbReference type="EMBL" id="RFZ91238.1"/>
    </source>
</evidence>
<dbReference type="OrthoDB" id="9951398at2"/>
<protein>
    <submittedName>
        <fullName evidence="2">Uncharacterized protein</fullName>
    </submittedName>
</protein>
<dbReference type="RefSeq" id="WP_147322063.1">
    <property type="nucleotide sequence ID" value="NZ_QWDC01000003.1"/>
</dbReference>
<proteinExistence type="predicted"/>
<evidence type="ECO:0000256" key="1">
    <source>
        <dbReference type="SAM" id="Phobius"/>
    </source>
</evidence>